<keyword evidence="4 8" id="KW-0808">Transferase</keyword>
<dbReference type="InterPro" id="IPR013785">
    <property type="entry name" value="Aldolase_TIM"/>
</dbReference>
<dbReference type="InterPro" id="IPR008867">
    <property type="entry name" value="ThiG"/>
</dbReference>
<evidence type="ECO:0000256" key="2">
    <source>
        <dbReference type="ARBA" id="ARBA00004948"/>
    </source>
</evidence>
<reference evidence="10" key="1">
    <citation type="submission" date="2021-03" db="EMBL/GenBank/DDBJ databases">
        <authorList>
            <person name="Sun Q."/>
        </authorList>
    </citation>
    <scope>NUCLEOTIDE SEQUENCE</scope>
    <source>
        <strain evidence="10">CCM 8862</strain>
    </source>
</reference>
<evidence type="ECO:0000256" key="4">
    <source>
        <dbReference type="ARBA" id="ARBA00022679"/>
    </source>
</evidence>
<dbReference type="RefSeq" id="WP_207118579.1">
    <property type="nucleotide sequence ID" value="NZ_JAFLEQ010000008.1"/>
</dbReference>
<dbReference type="InterPro" id="IPR033983">
    <property type="entry name" value="Thiazole_synthase_ThiG"/>
</dbReference>
<dbReference type="Pfam" id="PF05690">
    <property type="entry name" value="ThiG"/>
    <property type="match status" value="1"/>
</dbReference>
<organism evidence="10 11">
    <name type="scientific">Corynebacterium mendelii</name>
    <dbReference type="NCBI Taxonomy" id="2765362"/>
    <lineage>
        <taxon>Bacteria</taxon>
        <taxon>Bacillati</taxon>
        <taxon>Actinomycetota</taxon>
        <taxon>Actinomycetes</taxon>
        <taxon>Mycobacteriales</taxon>
        <taxon>Corynebacteriaceae</taxon>
        <taxon>Corynebacterium</taxon>
    </lineage>
</organism>
<dbReference type="AlphaFoldDB" id="A0A939E1L1"/>
<keyword evidence="6 8" id="KW-0704">Schiff base</keyword>
<feature type="domain" description="Thiazole synthase ThiG" evidence="9">
    <location>
        <begin position="13"/>
        <end position="257"/>
    </location>
</feature>
<evidence type="ECO:0000256" key="6">
    <source>
        <dbReference type="ARBA" id="ARBA00023270"/>
    </source>
</evidence>
<evidence type="ECO:0000259" key="9">
    <source>
        <dbReference type="Pfam" id="PF05690"/>
    </source>
</evidence>
<name>A0A939E1L1_9CORY</name>
<evidence type="ECO:0000256" key="7">
    <source>
        <dbReference type="ARBA" id="ARBA00049897"/>
    </source>
</evidence>
<dbReference type="HAMAP" id="MF_00443">
    <property type="entry name" value="ThiG"/>
    <property type="match status" value="1"/>
</dbReference>
<feature type="active site" description="Schiff-base intermediate with DXP" evidence="8">
    <location>
        <position position="102"/>
    </location>
</feature>
<keyword evidence="5 8" id="KW-0784">Thiamine biosynthesis</keyword>
<dbReference type="SUPFAM" id="SSF110399">
    <property type="entry name" value="ThiG-like"/>
    <property type="match status" value="1"/>
</dbReference>
<comment type="pathway">
    <text evidence="2 8">Cofactor biosynthesis; thiamine diphosphate biosynthesis.</text>
</comment>
<keyword evidence="11" id="KW-1185">Reference proteome</keyword>
<evidence type="ECO:0000313" key="10">
    <source>
        <dbReference type="EMBL" id="MBN9643857.1"/>
    </source>
</evidence>
<dbReference type="GO" id="GO:0005737">
    <property type="term" value="C:cytoplasm"/>
    <property type="evidence" value="ECO:0007669"/>
    <property type="project" value="UniProtKB-SubCell"/>
</dbReference>
<comment type="subunit">
    <text evidence="8">Homotetramer. Forms heterodimers with either ThiH or ThiS.</text>
</comment>
<comment type="similarity">
    <text evidence="8">Belongs to the ThiG family.</text>
</comment>
<accession>A0A939E1L1</accession>
<dbReference type="GO" id="GO:1990107">
    <property type="term" value="F:thiazole synthase activity"/>
    <property type="evidence" value="ECO:0007669"/>
    <property type="project" value="UniProtKB-EC"/>
</dbReference>
<gene>
    <name evidence="8" type="primary">thiG</name>
    <name evidence="10" type="ORF">JZY06_04360</name>
</gene>
<comment type="caution">
    <text evidence="10">The sequence shown here is derived from an EMBL/GenBank/DDBJ whole genome shotgun (WGS) entry which is preliminary data.</text>
</comment>
<comment type="subcellular location">
    <subcellularLocation>
        <location evidence="8">Cytoplasm</location>
    </subcellularLocation>
</comment>
<protein>
    <recommendedName>
        <fullName evidence="3 8">Thiazole synthase</fullName>
        <ecNumber evidence="3 8">2.8.1.10</ecNumber>
    </recommendedName>
</protein>
<evidence type="ECO:0000256" key="5">
    <source>
        <dbReference type="ARBA" id="ARBA00022977"/>
    </source>
</evidence>
<keyword evidence="8" id="KW-0963">Cytoplasm</keyword>
<proteinExistence type="inferred from homology"/>
<feature type="binding site" evidence="8">
    <location>
        <position position="163"/>
    </location>
    <ligand>
        <name>1-deoxy-D-xylulose 5-phosphate</name>
        <dbReference type="ChEBI" id="CHEBI:57792"/>
    </ligand>
</feature>
<dbReference type="EMBL" id="JAFLEQ010000008">
    <property type="protein sequence ID" value="MBN9643857.1"/>
    <property type="molecule type" value="Genomic_DNA"/>
</dbReference>
<evidence type="ECO:0000256" key="1">
    <source>
        <dbReference type="ARBA" id="ARBA00002834"/>
    </source>
</evidence>
<dbReference type="Proteomes" id="UP000664332">
    <property type="component" value="Unassembled WGS sequence"/>
</dbReference>
<evidence type="ECO:0000313" key="11">
    <source>
        <dbReference type="Proteomes" id="UP000664332"/>
    </source>
</evidence>
<dbReference type="GO" id="GO:0009229">
    <property type="term" value="P:thiamine diphosphate biosynthetic process"/>
    <property type="evidence" value="ECO:0007669"/>
    <property type="project" value="UniProtKB-UniRule"/>
</dbReference>
<dbReference type="EC" id="2.8.1.10" evidence="3 8"/>
<comment type="catalytic activity">
    <reaction evidence="7 8">
        <text>[ThiS sulfur-carrier protein]-C-terminal-Gly-aminoethanethioate + 2-iminoacetate + 1-deoxy-D-xylulose 5-phosphate = [ThiS sulfur-carrier protein]-C-terminal Gly-Gly + 2-[(2R,5Z)-2-carboxy-4-methylthiazol-5(2H)-ylidene]ethyl phosphate + 2 H2O + H(+)</text>
        <dbReference type="Rhea" id="RHEA:26297"/>
        <dbReference type="Rhea" id="RHEA-COMP:12909"/>
        <dbReference type="Rhea" id="RHEA-COMP:19908"/>
        <dbReference type="ChEBI" id="CHEBI:15377"/>
        <dbReference type="ChEBI" id="CHEBI:15378"/>
        <dbReference type="ChEBI" id="CHEBI:57792"/>
        <dbReference type="ChEBI" id="CHEBI:62899"/>
        <dbReference type="ChEBI" id="CHEBI:77846"/>
        <dbReference type="ChEBI" id="CHEBI:90778"/>
        <dbReference type="ChEBI" id="CHEBI:232372"/>
        <dbReference type="EC" id="2.8.1.10"/>
    </reaction>
</comment>
<evidence type="ECO:0000256" key="3">
    <source>
        <dbReference type="ARBA" id="ARBA00011960"/>
    </source>
</evidence>
<feature type="binding site" evidence="8">
    <location>
        <begin position="192"/>
        <end position="193"/>
    </location>
    <ligand>
        <name>1-deoxy-D-xylulose 5-phosphate</name>
        <dbReference type="ChEBI" id="CHEBI:57792"/>
    </ligand>
</feature>
<comment type="function">
    <text evidence="1 8">Catalyzes the rearrangement of 1-deoxy-D-xylulose 5-phosphate (DXP) to produce the thiazole phosphate moiety of thiamine. Sulfur is provided by the thiocarboxylate moiety of the carrier protein ThiS. In vitro, sulfur can be provided by H(2)S.</text>
</comment>
<feature type="binding site" evidence="8">
    <location>
        <begin position="214"/>
        <end position="215"/>
    </location>
    <ligand>
        <name>1-deoxy-D-xylulose 5-phosphate</name>
        <dbReference type="ChEBI" id="CHEBI:57792"/>
    </ligand>
</feature>
<dbReference type="PANTHER" id="PTHR34266:SF2">
    <property type="entry name" value="THIAZOLE SYNTHASE"/>
    <property type="match status" value="1"/>
</dbReference>
<sequence length="268" mass="27846">MTTHKDGGTTLTLGSLEITSRLLLGTGGMTDLDAMDKALVASGAQVATVAMRRYGTGGPDVYGMLTRRGVNVLPNTAGCKTARDAVLTARMAREALGVNRIKLEIIADDHTLLPDTVELLDACELLVADGFEVLAYTNDDPVVARRLMAAGAVAVMPGGAPIGTGLGILNPHNIRLIVREAAAHNIPVIIDAGVGTVSDAAYAMELGCSGVLLASAVTRCRQPAVMAKAMAMAVEAGYLAHRAGRIPRRDHALASSPVTGRAWSQEVL</sequence>
<dbReference type="Gene3D" id="3.20.20.70">
    <property type="entry name" value="Aldolase class I"/>
    <property type="match status" value="1"/>
</dbReference>
<dbReference type="PANTHER" id="PTHR34266">
    <property type="entry name" value="THIAZOLE SYNTHASE"/>
    <property type="match status" value="1"/>
</dbReference>
<evidence type="ECO:0000256" key="8">
    <source>
        <dbReference type="HAMAP-Rule" id="MF_00443"/>
    </source>
</evidence>